<dbReference type="Gene3D" id="3.40.50.11460">
    <property type="match status" value="1"/>
</dbReference>
<evidence type="ECO:0000256" key="1">
    <source>
        <dbReference type="ARBA" id="ARBA00001957"/>
    </source>
</evidence>
<dbReference type="Pfam" id="PF18369">
    <property type="entry name" value="PKS_DE"/>
    <property type="match status" value="1"/>
</dbReference>
<feature type="active site" description="Proton acceptor; for dehydratase activity" evidence="9">
    <location>
        <position position="989"/>
    </location>
</feature>
<dbReference type="InterPro" id="IPR016036">
    <property type="entry name" value="Malonyl_transacylase_ACP-bd"/>
</dbReference>
<feature type="domain" description="Carrier" evidence="11">
    <location>
        <begin position="2034"/>
        <end position="2109"/>
    </location>
</feature>
<dbReference type="SUPFAM" id="SSF53901">
    <property type="entry name" value="Thiolase-like"/>
    <property type="match status" value="2"/>
</dbReference>
<dbReference type="PANTHER" id="PTHR43775">
    <property type="entry name" value="FATTY ACID SYNTHASE"/>
    <property type="match status" value="1"/>
</dbReference>
<dbReference type="InterPro" id="IPR018201">
    <property type="entry name" value="Ketoacyl_synth_AS"/>
</dbReference>
<dbReference type="CDD" id="cd08952">
    <property type="entry name" value="KR_1_SDR_x"/>
    <property type="match status" value="1"/>
</dbReference>
<dbReference type="CDD" id="cd05195">
    <property type="entry name" value="enoyl_red"/>
    <property type="match status" value="1"/>
</dbReference>
<dbReference type="EMBL" id="RBDX01000011">
    <property type="protein sequence ID" value="RKN08365.1"/>
    <property type="molecule type" value="Genomic_DNA"/>
</dbReference>
<dbReference type="GO" id="GO:0016491">
    <property type="term" value="F:oxidoreductase activity"/>
    <property type="evidence" value="ECO:0007669"/>
    <property type="project" value="InterPro"/>
</dbReference>
<feature type="compositionally biased region" description="Low complexity" evidence="10">
    <location>
        <begin position="1072"/>
        <end position="1081"/>
    </location>
</feature>
<dbReference type="SMART" id="SM00829">
    <property type="entry name" value="PKS_ER"/>
    <property type="match status" value="1"/>
</dbReference>
<dbReference type="SUPFAM" id="SSF101173">
    <property type="entry name" value="Docking domain B of the erythromycin polyketide synthase (DEBS)"/>
    <property type="match status" value="1"/>
</dbReference>
<dbReference type="InterPro" id="IPR006162">
    <property type="entry name" value="Ppantetheine_attach_site"/>
</dbReference>
<keyword evidence="16" id="KW-1185">Reference proteome</keyword>
<gene>
    <name evidence="15" type="ORF">D7318_16745</name>
    <name evidence="14" type="ORF">D7319_15700</name>
</gene>
<dbReference type="Proteomes" id="UP000268652">
    <property type="component" value="Unassembled WGS sequence"/>
</dbReference>
<dbReference type="SUPFAM" id="SSF52151">
    <property type="entry name" value="FabD/lysophospholipase-like"/>
    <property type="match status" value="2"/>
</dbReference>
<evidence type="ECO:0000259" key="12">
    <source>
        <dbReference type="PROSITE" id="PS52004"/>
    </source>
</evidence>
<evidence type="ECO:0000256" key="6">
    <source>
        <dbReference type="ARBA" id="ARBA00023194"/>
    </source>
</evidence>
<keyword evidence="5" id="KW-0808">Transferase</keyword>
<dbReference type="CDD" id="cd00833">
    <property type="entry name" value="PKS"/>
    <property type="match status" value="2"/>
</dbReference>
<evidence type="ECO:0000256" key="8">
    <source>
        <dbReference type="ARBA" id="ARBA00023315"/>
    </source>
</evidence>
<dbReference type="Pfam" id="PF21089">
    <property type="entry name" value="PKS_DH_N"/>
    <property type="match status" value="1"/>
</dbReference>
<dbReference type="Proteomes" id="UP000275024">
    <property type="component" value="Unassembled WGS sequence"/>
</dbReference>
<dbReference type="SUPFAM" id="SSF51735">
    <property type="entry name" value="NAD(P)-binding Rossmann-fold domains"/>
    <property type="match status" value="5"/>
</dbReference>
<keyword evidence="6" id="KW-0045">Antibiotic biosynthesis</keyword>
<feature type="region of interest" description="Disordered" evidence="10">
    <location>
        <begin position="1061"/>
        <end position="1088"/>
    </location>
</feature>
<dbReference type="Gene3D" id="3.10.129.110">
    <property type="entry name" value="Polyketide synthase dehydratase"/>
    <property type="match status" value="1"/>
</dbReference>
<dbReference type="Gene3D" id="3.90.180.10">
    <property type="entry name" value="Medium-chain alcohol dehydrogenases, catalytic domain"/>
    <property type="match status" value="1"/>
</dbReference>
<dbReference type="GO" id="GO:0004315">
    <property type="term" value="F:3-oxoacyl-[acyl-carrier-protein] synthase activity"/>
    <property type="evidence" value="ECO:0007669"/>
    <property type="project" value="InterPro"/>
</dbReference>
<dbReference type="InterPro" id="IPR020843">
    <property type="entry name" value="ER"/>
</dbReference>
<evidence type="ECO:0000256" key="5">
    <source>
        <dbReference type="ARBA" id="ARBA00022679"/>
    </source>
</evidence>
<comment type="caution">
    <text evidence="14">The sequence shown here is derived from an EMBL/GenBank/DDBJ whole genome shotgun (WGS) entry which is preliminary data.</text>
</comment>
<dbReference type="OrthoDB" id="9778690at2"/>
<dbReference type="Pfam" id="PF08659">
    <property type="entry name" value="KR"/>
    <property type="match status" value="2"/>
</dbReference>
<dbReference type="Pfam" id="PF16197">
    <property type="entry name" value="KAsynt_C_assoc"/>
    <property type="match status" value="2"/>
</dbReference>
<dbReference type="Pfam" id="PF08240">
    <property type="entry name" value="ADH_N"/>
    <property type="match status" value="1"/>
</dbReference>
<reference evidence="16 17" key="1">
    <citation type="submission" date="2018-09" db="EMBL/GenBank/DDBJ databases">
        <title>Streptomyces sp. nov. DS1-2, an endophytic actinomycete isolated from roots of Dendrobium scabrilingue.</title>
        <authorList>
            <person name="Kuncharoen N."/>
            <person name="Kudo T."/>
            <person name="Ohkuma M."/>
            <person name="Yuki M."/>
            <person name="Tanasupawat S."/>
        </authorList>
    </citation>
    <scope>NUCLEOTIDE SEQUENCE [LARGE SCALE GENOMIC DNA]</scope>
    <source>
        <strain evidence="14 17">AZ1-7</strain>
        <strain evidence="15 16">DS1-2</strain>
    </source>
</reference>
<dbReference type="InterPro" id="IPR011032">
    <property type="entry name" value="GroES-like_sf"/>
</dbReference>
<dbReference type="InterPro" id="IPR049552">
    <property type="entry name" value="PKS_DH_N"/>
</dbReference>
<dbReference type="Gene3D" id="3.40.50.720">
    <property type="entry name" value="NAD(P)-binding Rossmann-like Domain"/>
    <property type="match status" value="2"/>
</dbReference>
<dbReference type="InterPro" id="IPR049551">
    <property type="entry name" value="PKS_DH_C"/>
</dbReference>
<dbReference type="Gene3D" id="1.10.1200.10">
    <property type="entry name" value="ACP-like"/>
    <property type="match status" value="2"/>
</dbReference>
<dbReference type="InterPro" id="IPR016035">
    <property type="entry name" value="Acyl_Trfase/lysoPLipase"/>
</dbReference>
<feature type="region of interest" description="Disordered" evidence="10">
    <location>
        <begin position="455"/>
        <end position="501"/>
    </location>
</feature>
<dbReference type="FunFam" id="3.40.366.10:FF:000002">
    <property type="entry name" value="Probable polyketide synthase 2"/>
    <property type="match status" value="2"/>
</dbReference>
<dbReference type="FunFam" id="3.40.50.720:FF:000209">
    <property type="entry name" value="Polyketide synthase Pks12"/>
    <property type="match status" value="1"/>
</dbReference>
<dbReference type="SMART" id="SM01294">
    <property type="entry name" value="PKS_PP_betabranch"/>
    <property type="match status" value="1"/>
</dbReference>
<dbReference type="InterPro" id="IPR014031">
    <property type="entry name" value="Ketoacyl_synth_C"/>
</dbReference>
<evidence type="ECO:0000313" key="16">
    <source>
        <dbReference type="Proteomes" id="UP000268652"/>
    </source>
</evidence>
<dbReference type="GO" id="GO:0004312">
    <property type="term" value="F:fatty acid synthase activity"/>
    <property type="evidence" value="ECO:0007669"/>
    <property type="project" value="TreeGrafter"/>
</dbReference>
<dbReference type="FunFam" id="3.40.47.10:FF:000019">
    <property type="entry name" value="Polyketide synthase type I"/>
    <property type="match status" value="2"/>
</dbReference>
<keyword evidence="4" id="KW-0597">Phosphoprotein</keyword>
<dbReference type="SMART" id="SM00825">
    <property type="entry name" value="PKS_KS"/>
    <property type="match status" value="2"/>
</dbReference>
<dbReference type="EMBL" id="RBDY01000011">
    <property type="protein sequence ID" value="RKN21600.1"/>
    <property type="molecule type" value="Genomic_DNA"/>
</dbReference>
<dbReference type="InterPro" id="IPR049900">
    <property type="entry name" value="PKS_mFAS_DH"/>
</dbReference>
<keyword evidence="8" id="KW-0012">Acyltransferase</keyword>
<dbReference type="Pfam" id="PF14765">
    <property type="entry name" value="PS-DH"/>
    <property type="match status" value="1"/>
</dbReference>
<evidence type="ECO:0000256" key="10">
    <source>
        <dbReference type="SAM" id="MobiDB-lite"/>
    </source>
</evidence>
<name>A0A3A9W548_9ACTN</name>
<dbReference type="Gene3D" id="3.40.366.10">
    <property type="entry name" value="Malonyl-Coenzyme A Acyl Carrier Protein, domain 2"/>
    <property type="match status" value="2"/>
</dbReference>
<dbReference type="SMART" id="SM00826">
    <property type="entry name" value="PKS_DH"/>
    <property type="match status" value="1"/>
</dbReference>
<dbReference type="SMART" id="SM00823">
    <property type="entry name" value="PKS_PP"/>
    <property type="match status" value="2"/>
</dbReference>
<dbReference type="InterPro" id="IPR050091">
    <property type="entry name" value="PKS_NRPS_Biosynth_Enz"/>
</dbReference>
<dbReference type="InterPro" id="IPR013968">
    <property type="entry name" value="PKS_KR"/>
</dbReference>
<proteinExistence type="predicted"/>
<dbReference type="InterPro" id="IPR001227">
    <property type="entry name" value="Ac_transferase_dom_sf"/>
</dbReference>
<evidence type="ECO:0000256" key="3">
    <source>
        <dbReference type="ARBA" id="ARBA00022450"/>
    </source>
</evidence>
<evidence type="ECO:0000259" key="13">
    <source>
        <dbReference type="PROSITE" id="PS52019"/>
    </source>
</evidence>
<evidence type="ECO:0000313" key="17">
    <source>
        <dbReference type="Proteomes" id="UP000275024"/>
    </source>
</evidence>
<evidence type="ECO:0000256" key="4">
    <source>
        <dbReference type="ARBA" id="ARBA00022553"/>
    </source>
</evidence>
<accession>A0A3A9W548</accession>
<evidence type="ECO:0000313" key="15">
    <source>
        <dbReference type="EMBL" id="RKN21600.1"/>
    </source>
</evidence>
<dbReference type="PANTHER" id="PTHR43775:SF51">
    <property type="entry name" value="INACTIVE PHENOLPHTHIOCEROL SYNTHESIS POLYKETIDE SYNTHASE TYPE I PKS1-RELATED"/>
    <property type="match status" value="1"/>
</dbReference>
<dbReference type="InterPro" id="IPR036736">
    <property type="entry name" value="ACP-like_sf"/>
</dbReference>
<organism evidence="14 17">
    <name type="scientific">Streptomyces radicis</name>
    <dbReference type="NCBI Taxonomy" id="1750517"/>
    <lineage>
        <taxon>Bacteria</taxon>
        <taxon>Bacillati</taxon>
        <taxon>Actinomycetota</taxon>
        <taxon>Actinomycetes</taxon>
        <taxon>Kitasatosporales</taxon>
        <taxon>Streptomycetaceae</taxon>
        <taxon>Streptomyces</taxon>
    </lineage>
</organism>
<dbReference type="InterPro" id="IPR020806">
    <property type="entry name" value="PKS_PP-bd"/>
</dbReference>
<dbReference type="InterPro" id="IPR036299">
    <property type="entry name" value="Polyketide_synth_docking_sf"/>
</dbReference>
<dbReference type="PROSITE" id="PS52019">
    <property type="entry name" value="PKS_MFAS_DH"/>
    <property type="match status" value="1"/>
</dbReference>
<dbReference type="InterPro" id="IPR013154">
    <property type="entry name" value="ADH-like_N"/>
</dbReference>
<dbReference type="Pfam" id="PF02801">
    <property type="entry name" value="Ketoacyl-synt_C"/>
    <property type="match status" value="2"/>
</dbReference>
<dbReference type="PROSITE" id="PS00012">
    <property type="entry name" value="PHOSPHOPANTETHEINE"/>
    <property type="match status" value="2"/>
</dbReference>
<dbReference type="PROSITE" id="PS00606">
    <property type="entry name" value="KS3_1"/>
    <property type="match status" value="2"/>
</dbReference>
<keyword evidence="7" id="KW-0511">Multifunctional enzyme</keyword>
<evidence type="ECO:0000256" key="9">
    <source>
        <dbReference type="PROSITE-ProRule" id="PRU01363"/>
    </source>
</evidence>
<dbReference type="InterPro" id="IPR020841">
    <property type="entry name" value="PKS_Beta-ketoAc_synthase_dom"/>
</dbReference>
<dbReference type="InterPro" id="IPR020807">
    <property type="entry name" value="PKS_DH"/>
</dbReference>
<dbReference type="Gene3D" id="3.30.70.3290">
    <property type="match status" value="2"/>
</dbReference>
<feature type="domain" description="Ketosynthase family 3 (KS3)" evidence="12">
    <location>
        <begin position="33"/>
        <end position="460"/>
    </location>
</feature>
<dbReference type="InterPro" id="IPR057326">
    <property type="entry name" value="KR_dom"/>
</dbReference>
<dbReference type="InterPro" id="IPR032821">
    <property type="entry name" value="PKS_assoc"/>
</dbReference>
<dbReference type="SMART" id="SM00827">
    <property type="entry name" value="PKS_AT"/>
    <property type="match status" value="2"/>
</dbReference>
<feature type="region of interest" description="N-terminal hotdog fold" evidence="9">
    <location>
        <begin position="951"/>
        <end position="1081"/>
    </location>
</feature>
<dbReference type="GO" id="GO:0031177">
    <property type="term" value="F:phosphopantetheine binding"/>
    <property type="evidence" value="ECO:0007669"/>
    <property type="project" value="InterPro"/>
</dbReference>
<dbReference type="Gene3D" id="6.10.140.1830">
    <property type="match status" value="1"/>
</dbReference>
<feature type="domain" description="PKS/mFAS DH" evidence="13">
    <location>
        <begin position="951"/>
        <end position="1232"/>
    </location>
</feature>
<feature type="active site" description="Proton donor; for dehydratase activity" evidence="9">
    <location>
        <position position="1154"/>
    </location>
</feature>
<evidence type="ECO:0000256" key="7">
    <source>
        <dbReference type="ARBA" id="ARBA00023268"/>
    </source>
</evidence>
<dbReference type="InterPro" id="IPR036291">
    <property type="entry name" value="NAD(P)-bd_dom_sf"/>
</dbReference>
<dbReference type="CDD" id="cd08956">
    <property type="entry name" value="KR_3_FAS_SDR_x"/>
    <property type="match status" value="1"/>
</dbReference>
<dbReference type="InterPro" id="IPR042104">
    <property type="entry name" value="PKS_dehydratase_sf"/>
</dbReference>
<dbReference type="GO" id="GO:0006633">
    <property type="term" value="P:fatty acid biosynthetic process"/>
    <property type="evidence" value="ECO:0007669"/>
    <property type="project" value="InterPro"/>
</dbReference>
<dbReference type="Gene3D" id="3.40.47.10">
    <property type="match status" value="2"/>
</dbReference>
<dbReference type="InterPro" id="IPR016039">
    <property type="entry name" value="Thiolase-like"/>
</dbReference>
<dbReference type="GO" id="GO:0033068">
    <property type="term" value="P:macrolide biosynthetic process"/>
    <property type="evidence" value="ECO:0007669"/>
    <property type="project" value="UniProtKB-ARBA"/>
</dbReference>
<protein>
    <submittedName>
        <fullName evidence="14">SDR family NAD(P)-dependent oxidoreductase</fullName>
    </submittedName>
</protein>
<dbReference type="InterPro" id="IPR014043">
    <property type="entry name" value="Acyl_transferase_dom"/>
</dbReference>
<dbReference type="FunFam" id="3.90.180.10:FF:000032">
    <property type="entry name" value="Probable polyketide synthase pks1"/>
    <property type="match status" value="1"/>
</dbReference>
<dbReference type="InterPro" id="IPR041618">
    <property type="entry name" value="PKS_DE"/>
</dbReference>
<feature type="region of interest" description="C-terminal hotdog fold" evidence="9">
    <location>
        <begin position="1093"/>
        <end position="1232"/>
    </location>
</feature>
<dbReference type="FunFam" id="1.10.1200.10:FF:000007">
    <property type="entry name" value="Probable polyketide synthase pks17"/>
    <property type="match status" value="2"/>
</dbReference>
<dbReference type="PROSITE" id="PS50075">
    <property type="entry name" value="CARRIER"/>
    <property type="match status" value="2"/>
</dbReference>
<dbReference type="RefSeq" id="WP_120697919.1">
    <property type="nucleotide sequence ID" value="NZ_RBDX01000011.1"/>
</dbReference>
<evidence type="ECO:0000256" key="2">
    <source>
        <dbReference type="ARBA" id="ARBA00004792"/>
    </source>
</evidence>
<dbReference type="Pfam" id="PF00109">
    <property type="entry name" value="ketoacyl-synt"/>
    <property type="match status" value="2"/>
</dbReference>
<dbReference type="InterPro" id="IPR015083">
    <property type="entry name" value="NorB/c/GfsB-D-like_docking"/>
</dbReference>
<feature type="domain" description="Carrier" evidence="11">
    <location>
        <begin position="3581"/>
        <end position="3656"/>
    </location>
</feature>
<dbReference type="Pfam" id="PF08990">
    <property type="entry name" value="Docking"/>
    <property type="match status" value="1"/>
</dbReference>
<dbReference type="SUPFAM" id="SSF50129">
    <property type="entry name" value="GroES-like"/>
    <property type="match status" value="1"/>
</dbReference>
<comment type="cofactor">
    <cofactor evidence="1">
        <name>pantetheine 4'-phosphate</name>
        <dbReference type="ChEBI" id="CHEBI:47942"/>
    </cofactor>
</comment>
<dbReference type="Pfam" id="PF00550">
    <property type="entry name" value="PP-binding"/>
    <property type="match status" value="2"/>
</dbReference>
<dbReference type="SUPFAM" id="SSF47336">
    <property type="entry name" value="ACP-like"/>
    <property type="match status" value="2"/>
</dbReference>
<evidence type="ECO:0000313" key="14">
    <source>
        <dbReference type="EMBL" id="RKN08365.1"/>
    </source>
</evidence>
<comment type="pathway">
    <text evidence="2">Antibiotic biosynthesis.</text>
</comment>
<dbReference type="Pfam" id="PF13602">
    <property type="entry name" value="ADH_zinc_N_2"/>
    <property type="match status" value="1"/>
</dbReference>
<dbReference type="InterPro" id="IPR009081">
    <property type="entry name" value="PP-bd_ACP"/>
</dbReference>
<dbReference type="SMART" id="SM00822">
    <property type="entry name" value="PKS_KR"/>
    <property type="match status" value="2"/>
</dbReference>
<dbReference type="NCBIfam" id="NF045894">
    <property type="entry name" value="PKS_plus_SDR"/>
    <property type="match status" value="1"/>
</dbReference>
<dbReference type="InterPro" id="IPR014030">
    <property type="entry name" value="Ketoacyl_synth_N"/>
</dbReference>
<feature type="compositionally biased region" description="Acidic residues" evidence="10">
    <location>
        <begin position="463"/>
        <end position="476"/>
    </location>
</feature>
<sequence length="3746" mass="386752">MANEDKLRDYLKWATAELAQARRRLEEVEAAGSEPIAIVGMACRYPGGVMSPEDFWRLVSSGDDAITQLPDDRGWDLERLYDPASDGEGTTYAAEGGFLDDVAGFDAAFFGISPREALAMDPQQRLLLETTWETFERAGIDPTSLAGRQVGAFIGSNVVEYGWSMPRVPEGFSGHLMTGTSAAVLSGRLSYLFGLQGPAVTVDTACSSSLVALHLAVSALRRDECSLALVGGVTVLASPHQLVGFSAQHGLARDGRCKAFAASADGMGLAEGAGMLLVERLSDARRAGHPVLAVVQGSAVNQDGASNGLSAPNGQSQQRVIRAALAGAGLAATDVDAVEAHGTGTTLGDPIEAQALIATYGQGREPERPLRLGSVKSAIGHTGAAAGVAGVIKMVMALRAGVLPATLHVAEPSPHIDWSAGAVALLTEPVEWPGRDDRPRRAGISSFGISGTNAHVIVGDAPPAEEDPETEPETEPGTEAAGSEPAEADPRAPRTPLIPWPVSARSPEALRAQAERLRAFAAADDAPEPAAVGRSLVTRRAVLDHRAVVIGEDRAALLTGLDALAGRAAEGRATVGDVVAGADRAVFVFPGQGSQWSGMGLELAEEFPVFDEALDACAEALRPWAEWDLRAELAGSLDRVDVVQPVSWAVMVSLARLWESFGVSPAAVVGHSQGEIAAAVVAGALSLEDGARVVAVRSRIIRERLAGRGAMASVGLPVAAVEERIEGYAGRVSVAAVNGPESTVVSGDPAAVAELVERAQGDGVWVRRIAVDYASHSAQVDIVTDELLDALSGVAPGPARVPFCSTVTGGPLATEGLDAAYWARNLRGTVRFQDAVDELLTQGLGAFIEVSPHPVLTVAVADTARAAGVNASVTGSLRRGESGAARWGTALAEAWVGGVGVDWTPLLPATGDEARPELPTYAFQRERYWLPDHAGADIADAAGLGLAGADHPLLGAAVALADAQGGPGGDAFLLTGRLSPRTHPWLADHAVAGTVLLPGTAFVELAVRAGDQVGCGRVEELTLQAPLVLPPEGAVQIQVTIGAADADGRRRVGIHARPADAAEGGWTRHADGTLADGDAATPPNDAAWPPPGATPLDVTGHYERVGAVGHGYGPAFRGLRAAWRLGDDVCAEVALPDELRGEAAKFGLHPALFDAALHAIGHAAGAPDDGQPRLPFAWSDVTLHATGATDLRVRLTPSGPDTLRLTAADGTGSPVVSVGSLTTRPVSARQLARAGDASADALHRLDWVPAPASEGAPDTAGWVAIGERGLPLGRTCRGVAGLRARLDAGTPVPPVAVLGLAPGADGVHGLVTRALGEIRAWLGDERFADARLAVLTRGAVSGADPEAAALWGLLRSAQSEHPDRFVLLDVDVDADLDNDPDAPLRAIDLGVTRDEPQLALINGELRVPRLASAASGDALAPPRGEGPWRLDTEAPGTLGGLALLPHPEAAEPLAEGEVRVEVRAAGLNFRDVLLALGLYPDPARMGAEGAGVVVETGPGVAGLAPGDRVMGLLPAGIGPLAVADQRLLTRVPEALTWEQAAALPVAHLTAWYGLVDLGGLRAGDRVLVHAAAGGVGMAAVRLARHLGAEVFATASEGKWDTLRAMGLDDEHIASSRTGEFESAFRAPEGRRAMDVVLNSLTGELLDASLRLLAPGGRLVEMGKTDLRDPAAVADEHPGVAYLAFDLIDAGPDRLGELLDTVADLFREGTLPPLPVEAWDVRRAADAFRRMSQGRHIGKNVLTMPRRPDPEGTVLITGGTGTLGALLARHLVTEHGARHLLLVSRRGPQAPGAAELRSELAALGAEVRIAACDTADRDALADALAGVPAAHPLTAVVHTAGVLDDGLIDTLTDAQVERVLRPKADAARHLHELTRGADLAAFVLFSSSAGVFGGPGQANYAAANTYLDALAHHRRSLGLPAVSLAWGLWGEASGMTGHLGREDRARMARIGVVPFSSEQGLALFDAALAGDEPLLVPTRLDLAALRDAAAGGALAPILRGLVRAPARRAAAADAAAEGTSLAGRLAALPEGRREQELTDLVRGHTSVVLGHAGAGAIGADKGFKDLGIDSLMAVELRNRLNAATGVRLPATVVFDHPNPAALARHLVAELLDAVGESGAAQAAPARAATRAGSAGSAASADEPIAIVGMACRFPGDVRSPEDLWRLVTEGGDAITDIPARRGWDAEGFYHPDPGHPGTSYARRGGFLHDADEFDAELFGISPREALAMDPQQRLLLETSWEVIERAGLDPTSLRGDRTGVFTGLVAQGYAFRVRHVPAELRGYLGTGNTTSVGSGRVAYTFGFEGPAVTVDTACSSSLVALHMAVQSLRQGECDLALAGGATVMSEPSLFVEFSQQRGLAADGRCKAFSASADGFGPGEGVGLVLVERLSDALRNGHRVLAVVRGSAVNQDGASSGLTAPNGPSQQRVIRAALAGAGLAPSDVDAVEAHGTGTSLGDPIEAQALIATYGRDRGARGPLWLGSVKSNIGHAQAAAGIAGVIKMVMALRHGTLPRTLHADEPSPHIDWDAGALGLLTEERPWPETGAPRRAAVSSFGISGTNAHVVIEQAPDTGASEPAPVASAAPPLIALPLSGGTAEALAAQAGRLRAFAEAEPGLAPVDLARSLATARAALEHRGVVVARDRDEALAGLAALESGAAASLSGAIRPGGGRTALLFAGQGAQRVGMGRELYEAFPAFAAAWDEVCAVLDPLAPEGLRGVVWGEDPGALERTGRAQPALFAFEVALYRLVEAWGLRPDAVAGHSVGEIAAAHIAGVLSLEDACRLVVARGRLMEALPEGGAMVALAAPEERVREALNGHGAVAGIAAVNGPEATVLSGDEPVVLGIAEEFAARGVKTRRLRVSHAFHSPLMDPMLEEFRAVVAGLSFQQPLLGAVSTLTGRPLDEGAWTSADYWVRHVREPVRFADAVRALERDGVRHLVEIGPDGTLAGMAGAALADPDASAVVALGRKDRPEPVALLEGLGRAWASGVRVDWSAPCGAGPRVDLPTYPFQRERYWLEQARGAAGGAAADPEEARFWEAVEREDTDELLGALGESGDAAERTSIEAALPVLATWRRRTRERTTVDSWRYRVAWRPLTEPGGEPLSGTWAVLAPAGEDTAELAEALRARGAAEVVTLTVEGADVSGAVERIAAADGVVSLLGTDEEGHDEHPALPRGWVATRALVLALDEAGFAGRLWALTRGAVAAAPGEAPTSPARAAVWGLGRVVALELPSLWGGLIDLPAELQDGDAWSRVADVIAAGGDDQVAVRPGGTLVARVVPAEPEPDPAGGGWAPTDTVLITGALDGPAGEVARWAARAGARRVALTDPRGLAAPGAAALRDDVAAAGAEALLAGCGTAERAALAELIEELDAGGPPLRAVVHAEGTAQFSGLAETDLPMCARVMAAKVAGAAHLDALLGDRALDAFVLFTSHTGAWGSGGQGAYASANAHLDALAEHRAARGLAATAIAFGPWAETGHAADDGLRELLARQGVRVLEPPLALAALARAVARDEPRVTVVDVDWEPFATGFAARRPSPLLSELPAVAGLVTHADEAAAPAAPGGQAARLRERLARASDGERHRVVVDLVREHAAAVLGHGGARSFGAERPFRDAGFDSLAAVELRNRLKEATGAALPTTAIFDHPTPAALTAVILGQLLGDEEGRPTPVLGQLERLEKSLLSLDAGEAEGDLGAEVALRLRALLSQWDGGSGRNGGSGAEEDEGIVDTVQSATDDELFHLLDDQLETP</sequence>
<evidence type="ECO:0000259" key="11">
    <source>
        <dbReference type="PROSITE" id="PS50075"/>
    </source>
</evidence>
<dbReference type="Pfam" id="PF00698">
    <property type="entry name" value="Acyl_transf_1"/>
    <property type="match status" value="2"/>
</dbReference>
<dbReference type="PROSITE" id="PS52004">
    <property type="entry name" value="KS3_2"/>
    <property type="match status" value="2"/>
</dbReference>
<dbReference type="SUPFAM" id="SSF55048">
    <property type="entry name" value="Probable ACP-binding domain of malonyl-CoA ACP transacylase"/>
    <property type="match status" value="2"/>
</dbReference>
<feature type="domain" description="Ketosynthase family 3 (KS3)" evidence="12">
    <location>
        <begin position="2140"/>
        <end position="2566"/>
    </location>
</feature>
<keyword evidence="3" id="KW-0596">Phosphopantetheine</keyword>